<dbReference type="Proteomes" id="UP001320326">
    <property type="component" value="Chromosome"/>
</dbReference>
<keyword evidence="11" id="KW-1185">Reference proteome</keyword>
<dbReference type="InterPro" id="IPR046819">
    <property type="entry name" value="MmeI_hel"/>
</dbReference>
<dbReference type="Gene3D" id="3.40.50.150">
    <property type="entry name" value="Vaccinia Virus protein VP39"/>
    <property type="match status" value="1"/>
</dbReference>
<evidence type="ECO:0000259" key="9">
    <source>
        <dbReference type="Pfam" id="PF20473"/>
    </source>
</evidence>
<dbReference type="Pfam" id="PF20466">
    <property type="entry name" value="MmeI_TRD"/>
    <property type="match status" value="1"/>
</dbReference>
<dbReference type="PROSITE" id="PS00092">
    <property type="entry name" value="N6_MTASE"/>
    <property type="match status" value="1"/>
</dbReference>
<evidence type="ECO:0000259" key="6">
    <source>
        <dbReference type="Pfam" id="PF20465"/>
    </source>
</evidence>
<dbReference type="InterPro" id="IPR002052">
    <property type="entry name" value="DNA_methylase_N6_adenine_CS"/>
</dbReference>
<evidence type="ECO:0000259" key="8">
    <source>
        <dbReference type="Pfam" id="PF20467"/>
    </source>
</evidence>
<dbReference type="PANTHER" id="PTHR33841:SF1">
    <property type="entry name" value="DNA METHYLTRANSFERASE A"/>
    <property type="match status" value="1"/>
</dbReference>
<dbReference type="Pfam" id="PF20465">
    <property type="entry name" value="MmeI_hel"/>
    <property type="match status" value="1"/>
</dbReference>
<dbReference type="InterPro" id="IPR046818">
    <property type="entry name" value="MmeI_C"/>
</dbReference>
<evidence type="ECO:0000259" key="5">
    <source>
        <dbReference type="Pfam" id="PF20464"/>
    </source>
</evidence>
<comment type="catalytic activity">
    <reaction evidence="4">
        <text>a 2'-deoxyadenosine in DNA + S-adenosyl-L-methionine = an N(6)-methyl-2'-deoxyadenosine in DNA + S-adenosyl-L-homocysteine + H(+)</text>
        <dbReference type="Rhea" id="RHEA:15197"/>
        <dbReference type="Rhea" id="RHEA-COMP:12418"/>
        <dbReference type="Rhea" id="RHEA-COMP:12419"/>
        <dbReference type="ChEBI" id="CHEBI:15378"/>
        <dbReference type="ChEBI" id="CHEBI:57856"/>
        <dbReference type="ChEBI" id="CHEBI:59789"/>
        <dbReference type="ChEBI" id="CHEBI:90615"/>
        <dbReference type="ChEBI" id="CHEBI:90616"/>
        <dbReference type="EC" id="2.1.1.72"/>
    </reaction>
</comment>
<feature type="domain" description="MmeI-like N-terminal" evidence="5">
    <location>
        <begin position="13"/>
        <end position="174"/>
    </location>
</feature>
<evidence type="ECO:0000313" key="10">
    <source>
        <dbReference type="EMBL" id="BCK87808.1"/>
    </source>
</evidence>
<evidence type="ECO:0000256" key="4">
    <source>
        <dbReference type="ARBA" id="ARBA00047942"/>
    </source>
</evidence>
<dbReference type="PANTHER" id="PTHR33841">
    <property type="entry name" value="DNA METHYLTRANSFERASE YEEA-RELATED"/>
    <property type="match status" value="1"/>
</dbReference>
<dbReference type="RefSeq" id="WP_237246370.1">
    <property type="nucleotide sequence ID" value="NZ_AP023423.1"/>
</dbReference>
<keyword evidence="3" id="KW-0808">Transferase</keyword>
<dbReference type="EMBL" id="AP023423">
    <property type="protein sequence ID" value="BCK87808.1"/>
    <property type="molecule type" value="Genomic_DNA"/>
</dbReference>
<keyword evidence="2" id="KW-0489">Methyltransferase</keyword>
<dbReference type="InterPro" id="IPR046820">
    <property type="entry name" value="MmeI_TRD"/>
</dbReference>
<dbReference type="AlphaFoldDB" id="A0AAN1XAJ5"/>
<organism evidence="10 11">
    <name type="scientific">Sideroxyarcus emersonii</name>
    <dbReference type="NCBI Taxonomy" id="2764705"/>
    <lineage>
        <taxon>Bacteria</taxon>
        <taxon>Pseudomonadati</taxon>
        <taxon>Pseudomonadota</taxon>
        <taxon>Betaproteobacteria</taxon>
        <taxon>Nitrosomonadales</taxon>
        <taxon>Gallionellaceae</taxon>
        <taxon>Sideroxyarcus</taxon>
    </lineage>
</organism>
<gene>
    <name evidence="10" type="ORF">MIZ01_1604</name>
</gene>
<feature type="domain" description="MmeI-like C-terminal" evidence="8">
    <location>
        <begin position="844"/>
        <end position="923"/>
    </location>
</feature>
<feature type="domain" description="MmeI-like DNA-methyltransferase" evidence="9">
    <location>
        <begin position="346"/>
        <end position="612"/>
    </location>
</feature>
<dbReference type="Pfam" id="PF20467">
    <property type="entry name" value="MmeI_C"/>
    <property type="match status" value="1"/>
</dbReference>
<dbReference type="GO" id="GO:0009007">
    <property type="term" value="F:site-specific DNA-methyltransferase (adenine-specific) activity"/>
    <property type="evidence" value="ECO:0007669"/>
    <property type="project" value="UniProtKB-EC"/>
</dbReference>
<dbReference type="Pfam" id="PF20473">
    <property type="entry name" value="MmeI_Mtase"/>
    <property type="match status" value="1"/>
</dbReference>
<evidence type="ECO:0000259" key="7">
    <source>
        <dbReference type="Pfam" id="PF20466"/>
    </source>
</evidence>
<sequence>MALTRNEIRKRLSAFAKEQQHASNERSQAQTFWLRFYECFGIRAESATIYEQSVKKLSGAQGFIDSFIPGKLIIEHKSKGKDLDAAFDQASEYFLSLKEEERPRYIITSDFARIRLYDLQAGGGYHQCKLAELPKKADWFMFLLESELTDYIEESEADRNAAYAISKFHEALLRSNFKGRDLEVLLTRLLFCLFAEDTGIFGENGIFLRLLEATRKDGSDTGRMLAELFQVLNTPEDQRQKNLDEALAAFAYVNGALFAENTRIPSFDSDLHEQLSACAKLDWSGISPAIFGAMFQGVLEEHNPDGADSSNRKASRRELGAHYTSERNILRVINPLCMNDLRAELNKVKKNKKLLEAFYDKLPTLTFFDPACGCGNFLVIAFRELRQLEMDTIESMSEIGMTNVGRGGLLDVSHLCRVKVNQFYGIEIDEAAAHIAKVALWITDHQMNMEAAERFGTTRPSIPLTDSATIACANSLRIDWNTVIPAERCSYVLGNPPFVGKKEQNAEQKSDMELIFGKVKGAGVLDYVACWYAKAANYIQGNPSIEVAFVSTNSITQGEQVGILWSYLLAQGIKIRFAHRTFKWSNEGKGVAAVHCVIVGFGLTEPRQCTIFDYGNNIKGEPVTLPLRRINPYLVEAQNVLLEKRTKPFCDAAEMVKGNEATDDGNLVLNEEDKRILIREEPSAKKWIRPFLGGDDFLNNGKRWCLWMEGIAPNELRAMTAVLKRVEAVRDFRLASPKSATIEKAKSPWLFGENRQPTKGSYIVIPKVSSEKRIYMPLGFETHDVIVNNTLQFIPNGSLYDFGLLQSIMHMAWMRAVCGRMKSDYQYSIGIVYNNFPWPNTPTDKHNAAIEAAAQAILDARALYPESSLADLYDPLSMPPELVKAHAALDKAVDAAYQYKGGKDDAARVTFLFERYQQITSLLPAAPAKKSRKPKE</sequence>
<dbReference type="EC" id="2.1.1.72" evidence="1"/>
<evidence type="ECO:0000313" key="11">
    <source>
        <dbReference type="Proteomes" id="UP001320326"/>
    </source>
</evidence>
<dbReference type="InterPro" id="IPR046817">
    <property type="entry name" value="MmeI_N"/>
</dbReference>
<dbReference type="Pfam" id="PF20464">
    <property type="entry name" value="MmeI_N"/>
    <property type="match status" value="1"/>
</dbReference>
<accession>A0AAN1XAJ5</accession>
<proteinExistence type="predicted"/>
<dbReference type="GO" id="GO:0032259">
    <property type="term" value="P:methylation"/>
    <property type="evidence" value="ECO:0007669"/>
    <property type="project" value="UniProtKB-KW"/>
</dbReference>
<reference evidence="10 11" key="1">
    <citation type="journal article" date="2022" name="Int. J. Syst. Evol. Microbiol.">
        <title>&lt;i&gt;Sideroxyarcus emersonii&lt;/i&gt; gen. nov. sp. nov., a neutrophilic, microaerobic iron- and thiosulfate-oxidizing bacterium isolated from iron-rich wetland sediment.</title>
        <authorList>
            <person name="Kato S."/>
            <person name="Itoh T."/>
            <person name="Iino T."/>
            <person name="Ohkuma M."/>
        </authorList>
    </citation>
    <scope>NUCLEOTIDE SEQUENCE [LARGE SCALE GENOMIC DNA]</scope>
    <source>
        <strain evidence="10 11">MIZ01</strain>
    </source>
</reference>
<feature type="domain" description="MmeI-like helicase spacer" evidence="6">
    <location>
        <begin position="181"/>
        <end position="258"/>
    </location>
</feature>
<dbReference type="InterPro" id="IPR046816">
    <property type="entry name" value="MmeI_Mtase"/>
</dbReference>
<feature type="domain" description="MmeI-like target recognition" evidence="7">
    <location>
        <begin position="637"/>
        <end position="840"/>
    </location>
</feature>
<evidence type="ECO:0000256" key="1">
    <source>
        <dbReference type="ARBA" id="ARBA00011900"/>
    </source>
</evidence>
<protein>
    <recommendedName>
        <fullName evidence="1">site-specific DNA-methyltransferase (adenine-specific)</fullName>
        <ecNumber evidence="1">2.1.1.72</ecNumber>
    </recommendedName>
</protein>
<name>A0AAN1XAJ5_9PROT</name>
<dbReference type="KEGG" id="seme:MIZ01_1604"/>
<dbReference type="InterPro" id="IPR050953">
    <property type="entry name" value="N4_N6_ade-DNA_methylase"/>
</dbReference>
<dbReference type="InterPro" id="IPR029063">
    <property type="entry name" value="SAM-dependent_MTases_sf"/>
</dbReference>
<evidence type="ECO:0000256" key="3">
    <source>
        <dbReference type="ARBA" id="ARBA00022679"/>
    </source>
</evidence>
<evidence type="ECO:0000256" key="2">
    <source>
        <dbReference type="ARBA" id="ARBA00022603"/>
    </source>
</evidence>
<dbReference type="SUPFAM" id="SSF53335">
    <property type="entry name" value="S-adenosyl-L-methionine-dependent methyltransferases"/>
    <property type="match status" value="1"/>
</dbReference>
<dbReference type="GO" id="GO:0003676">
    <property type="term" value="F:nucleic acid binding"/>
    <property type="evidence" value="ECO:0007669"/>
    <property type="project" value="InterPro"/>
</dbReference>